<sequence length="336" mass="35211">MLYAEQDPLGSRCADLEEGLVPPSRLSDCRESDGCRAGQGICGPMELSDEESRNQGKATLPCAPAKWQNIPRKACLALPWPLRLPEGDAPRALPCQGSPCQGPPACSLEVGSTDCGRGRSWRDCFILQAQIRVGDGAAPTLTYFSEGGKQARNEAEDRGCPGSEMSLLPEARSFEAPAGPGKFGMKAARTAAATPSCPGWSLGVAHLHPRPLPWGSDEVIRVTPTASALPELPPSFHVDPETCARGRARTPLLTQRGANAPAPASSMVTGLRGLGRVWLGAGRAAWAGQLWHRTDSQGAGERCGPLPLGLEEASWRKGVVPSVGEGTGGLPRAGSS</sequence>
<organism evidence="1 2">
    <name type="scientific">Zalophus californianus</name>
    <name type="common">California sealion</name>
    <dbReference type="NCBI Taxonomy" id="9704"/>
    <lineage>
        <taxon>Eukaryota</taxon>
        <taxon>Metazoa</taxon>
        <taxon>Chordata</taxon>
        <taxon>Craniata</taxon>
        <taxon>Vertebrata</taxon>
        <taxon>Euteleostomi</taxon>
        <taxon>Mammalia</taxon>
        <taxon>Eutheria</taxon>
        <taxon>Laurasiatheria</taxon>
        <taxon>Carnivora</taxon>
        <taxon>Caniformia</taxon>
        <taxon>Pinnipedia</taxon>
        <taxon>Otariidae</taxon>
        <taxon>Zalophus</taxon>
    </lineage>
</organism>
<keyword evidence="1" id="KW-1185">Reference proteome</keyword>
<dbReference type="KEGG" id="zca:113939036"/>
<proteinExistence type="predicted"/>
<dbReference type="GeneID" id="113939036"/>
<dbReference type="AlphaFoldDB" id="A0A6J2FK77"/>
<evidence type="ECO:0000313" key="2">
    <source>
        <dbReference type="RefSeq" id="XP_027480427.1"/>
    </source>
</evidence>
<accession>A0A6J2FK77</accession>
<protein>
    <submittedName>
        <fullName evidence="2">Uncharacterized protein LOC113939036</fullName>
    </submittedName>
</protein>
<gene>
    <name evidence="2" type="primary">LOC113939036</name>
</gene>
<name>A0A6J2FK77_ZALCA</name>
<dbReference type="RefSeq" id="XP_027480427.1">
    <property type="nucleotide sequence ID" value="XM_027624626.2"/>
</dbReference>
<evidence type="ECO:0000313" key="1">
    <source>
        <dbReference type="Proteomes" id="UP000515165"/>
    </source>
</evidence>
<reference evidence="2" key="1">
    <citation type="submission" date="2025-08" db="UniProtKB">
        <authorList>
            <consortium name="RefSeq"/>
        </authorList>
    </citation>
    <scope>IDENTIFICATION</scope>
    <source>
        <tissue evidence="2">Blood</tissue>
    </source>
</reference>
<dbReference type="Proteomes" id="UP000515165">
    <property type="component" value="Chromosome 16"/>
</dbReference>